<dbReference type="Proteomes" id="UP001558713">
    <property type="component" value="Unassembled WGS sequence"/>
</dbReference>
<organism evidence="3 4">
    <name type="scientific">Cardamine amara subsp. amara</name>
    <dbReference type="NCBI Taxonomy" id="228776"/>
    <lineage>
        <taxon>Eukaryota</taxon>
        <taxon>Viridiplantae</taxon>
        <taxon>Streptophyta</taxon>
        <taxon>Embryophyta</taxon>
        <taxon>Tracheophyta</taxon>
        <taxon>Spermatophyta</taxon>
        <taxon>Magnoliopsida</taxon>
        <taxon>eudicotyledons</taxon>
        <taxon>Gunneridae</taxon>
        <taxon>Pentapetalae</taxon>
        <taxon>rosids</taxon>
        <taxon>malvids</taxon>
        <taxon>Brassicales</taxon>
        <taxon>Brassicaceae</taxon>
        <taxon>Cardamineae</taxon>
        <taxon>Cardamine</taxon>
    </lineage>
</organism>
<dbReference type="EMBL" id="JBANAX010000076">
    <property type="protein sequence ID" value="KAL1223332.1"/>
    <property type="molecule type" value="Genomic_DNA"/>
</dbReference>
<dbReference type="Gene3D" id="3.40.50.1820">
    <property type="entry name" value="alpha/beta hydrolase"/>
    <property type="match status" value="1"/>
</dbReference>
<comment type="caution">
    <text evidence="3">The sequence shown here is derived from an EMBL/GenBank/DDBJ whole genome shotgun (WGS) entry which is preliminary data.</text>
</comment>
<feature type="compositionally biased region" description="Polar residues" evidence="1">
    <location>
        <begin position="13"/>
        <end position="22"/>
    </location>
</feature>
<name>A0ABD1C1N4_CARAN</name>
<dbReference type="SUPFAM" id="SSF53474">
    <property type="entry name" value="alpha/beta-Hydrolases"/>
    <property type="match status" value="1"/>
</dbReference>
<evidence type="ECO:0000313" key="3">
    <source>
        <dbReference type="EMBL" id="KAL1223332.1"/>
    </source>
</evidence>
<evidence type="ECO:0000259" key="2">
    <source>
        <dbReference type="Pfam" id="PF12697"/>
    </source>
</evidence>
<dbReference type="InterPro" id="IPR029058">
    <property type="entry name" value="AB_hydrolase_fold"/>
</dbReference>
<gene>
    <name evidence="3" type="ORF">V5N11_025665</name>
</gene>
<dbReference type="InterPro" id="IPR000073">
    <property type="entry name" value="AB_hydrolase_1"/>
</dbReference>
<sequence>MPFLVQNDDQAHGDSQQFHNNSNSTTIAIPYELKKGQNRLFHKLPSGLKMEVIEQRKDKADREENPPLVFVHGSYHAAWCWAEHWLPFFSSSGFDSYALSLLGQGESDEPLGTVAGTLQTHASDIADFIESNLSSSPPVLIGHSFGGLIVQYYLANIAKKQSLGAENSFPELSGAVLVCSVPPSGNSGLVLRYLFSKPVAAFKVTLSLAAKGFQKSIPLCRETFFSSAMDDQLVQRYQDLMKESSRMPLFDLRKLNASLPVPKSVENSTKVLVIGAKDDFIVDDEGLMETGRFYDVEPVCIEGVAHDMMLDCSWEKGAEVLLNWLCGLSKLGNLSV</sequence>
<feature type="domain" description="AB hydrolase-1" evidence="2">
    <location>
        <begin position="68"/>
        <end position="311"/>
    </location>
</feature>
<evidence type="ECO:0000256" key="1">
    <source>
        <dbReference type="SAM" id="MobiDB-lite"/>
    </source>
</evidence>
<feature type="region of interest" description="Disordered" evidence="1">
    <location>
        <begin position="1"/>
        <end position="22"/>
    </location>
</feature>
<evidence type="ECO:0000313" key="4">
    <source>
        <dbReference type="Proteomes" id="UP001558713"/>
    </source>
</evidence>
<keyword evidence="4" id="KW-1185">Reference proteome</keyword>
<proteinExistence type="predicted"/>
<protein>
    <submittedName>
        <fullName evidence="3">Methylesterase 14</fullName>
    </submittedName>
</protein>
<reference evidence="3 4" key="1">
    <citation type="submission" date="2024-04" db="EMBL/GenBank/DDBJ databases">
        <title>Genome assembly C_amara_ONT_v2.</title>
        <authorList>
            <person name="Yant L."/>
            <person name="Moore C."/>
            <person name="Slenker M."/>
        </authorList>
    </citation>
    <scope>NUCLEOTIDE SEQUENCE [LARGE SCALE GENOMIC DNA]</scope>
    <source>
        <tissue evidence="3">Leaf</tissue>
    </source>
</reference>
<accession>A0ABD1C1N4</accession>
<dbReference type="PANTHER" id="PTHR42886">
    <property type="entry name" value="RE40534P-RELATED"/>
    <property type="match status" value="1"/>
</dbReference>
<dbReference type="Pfam" id="PF12697">
    <property type="entry name" value="Abhydrolase_6"/>
    <property type="match status" value="1"/>
</dbReference>
<dbReference type="AlphaFoldDB" id="A0ABD1C1N4"/>
<dbReference type="PANTHER" id="PTHR42886:SF42">
    <property type="entry name" value="ALPHA_BETA-HYDROLASES SUPERFAMILY PROTEIN"/>
    <property type="match status" value="1"/>
</dbReference>